<feature type="region of interest" description="Disordered" evidence="1">
    <location>
        <begin position="85"/>
        <end position="105"/>
    </location>
</feature>
<keyword evidence="2" id="KW-0812">Transmembrane</keyword>
<evidence type="ECO:0000313" key="4">
    <source>
        <dbReference type="Proteomes" id="UP001201812"/>
    </source>
</evidence>
<keyword evidence="4" id="KW-1185">Reference proteome</keyword>
<keyword evidence="2" id="KW-1133">Transmembrane helix</keyword>
<evidence type="ECO:0000313" key="3">
    <source>
        <dbReference type="EMBL" id="KAI1700251.1"/>
    </source>
</evidence>
<reference evidence="3" key="1">
    <citation type="submission" date="2022-01" db="EMBL/GenBank/DDBJ databases">
        <title>Genome Sequence Resource for Two Populations of Ditylenchus destructor, the Migratory Endoparasitic Phytonematode.</title>
        <authorList>
            <person name="Zhang H."/>
            <person name="Lin R."/>
            <person name="Xie B."/>
        </authorList>
    </citation>
    <scope>NUCLEOTIDE SEQUENCE</scope>
    <source>
        <strain evidence="3">BazhouSP</strain>
    </source>
</reference>
<evidence type="ECO:0000256" key="2">
    <source>
        <dbReference type="SAM" id="Phobius"/>
    </source>
</evidence>
<comment type="caution">
    <text evidence="3">The sequence shown here is derived from an EMBL/GenBank/DDBJ whole genome shotgun (WGS) entry which is preliminary data.</text>
</comment>
<gene>
    <name evidence="3" type="ORF">DdX_16819</name>
</gene>
<dbReference type="EMBL" id="JAKKPZ010000151">
    <property type="protein sequence ID" value="KAI1700251.1"/>
    <property type="molecule type" value="Genomic_DNA"/>
</dbReference>
<feature type="compositionally biased region" description="Polar residues" evidence="1">
    <location>
        <begin position="90"/>
        <end position="105"/>
    </location>
</feature>
<sequence>MPMDDSMLLETDNTSLYFTAPSTTPEPGQLLGSVSTATTLQLADFTSLDVLLIFMNALLVLMIVIGCCCLCRFIKLEPKHVPDSVDKSSDIFSPNDAQTEQITIL</sequence>
<keyword evidence="2" id="KW-0472">Membrane</keyword>
<dbReference type="Proteomes" id="UP001201812">
    <property type="component" value="Unassembled WGS sequence"/>
</dbReference>
<dbReference type="AlphaFoldDB" id="A0AAD4MNB5"/>
<feature type="transmembrane region" description="Helical" evidence="2">
    <location>
        <begin position="50"/>
        <end position="74"/>
    </location>
</feature>
<proteinExistence type="predicted"/>
<protein>
    <submittedName>
        <fullName evidence="3">Uncharacterized protein</fullName>
    </submittedName>
</protein>
<evidence type="ECO:0000256" key="1">
    <source>
        <dbReference type="SAM" id="MobiDB-lite"/>
    </source>
</evidence>
<accession>A0AAD4MNB5</accession>
<organism evidence="3 4">
    <name type="scientific">Ditylenchus destructor</name>
    <dbReference type="NCBI Taxonomy" id="166010"/>
    <lineage>
        <taxon>Eukaryota</taxon>
        <taxon>Metazoa</taxon>
        <taxon>Ecdysozoa</taxon>
        <taxon>Nematoda</taxon>
        <taxon>Chromadorea</taxon>
        <taxon>Rhabditida</taxon>
        <taxon>Tylenchina</taxon>
        <taxon>Tylenchomorpha</taxon>
        <taxon>Sphaerularioidea</taxon>
        <taxon>Anguinidae</taxon>
        <taxon>Anguininae</taxon>
        <taxon>Ditylenchus</taxon>
    </lineage>
</organism>
<name>A0AAD4MNB5_9BILA</name>